<gene>
    <name evidence="1" type="ORF">GH754_07335</name>
</gene>
<accession>A0A6G1X5F6</accession>
<organism evidence="1 2">
    <name type="scientific">Salinibacillus xinjiangensis</name>
    <dbReference type="NCBI Taxonomy" id="1229268"/>
    <lineage>
        <taxon>Bacteria</taxon>
        <taxon>Bacillati</taxon>
        <taxon>Bacillota</taxon>
        <taxon>Bacilli</taxon>
        <taxon>Bacillales</taxon>
        <taxon>Bacillaceae</taxon>
        <taxon>Salinibacillus</taxon>
    </lineage>
</organism>
<name>A0A6G1X5F6_9BACI</name>
<dbReference type="OrthoDB" id="1808132at2"/>
<sequence>MGKIQSSEELMKYIEKMNSDNSVFQFSIPGKGKFTLVLQEEEDAKSIKFDADENPELKRMLKESQEQYKNGHGMSTSELLNSLSKKDFMV</sequence>
<dbReference type="EMBL" id="WJNH01000003">
    <property type="protein sequence ID" value="MRG86136.1"/>
    <property type="molecule type" value="Genomic_DNA"/>
</dbReference>
<comment type="caution">
    <text evidence="1">The sequence shown here is derived from an EMBL/GenBank/DDBJ whole genome shotgun (WGS) entry which is preliminary data.</text>
</comment>
<dbReference type="RefSeq" id="WP_153728046.1">
    <property type="nucleotide sequence ID" value="NZ_WJNH01000003.1"/>
</dbReference>
<evidence type="ECO:0000313" key="2">
    <source>
        <dbReference type="Proteomes" id="UP000480185"/>
    </source>
</evidence>
<dbReference type="AlphaFoldDB" id="A0A6G1X5F6"/>
<keyword evidence="2" id="KW-1185">Reference proteome</keyword>
<proteinExistence type="predicted"/>
<dbReference type="Proteomes" id="UP000480185">
    <property type="component" value="Unassembled WGS sequence"/>
</dbReference>
<evidence type="ECO:0000313" key="1">
    <source>
        <dbReference type="EMBL" id="MRG86136.1"/>
    </source>
</evidence>
<protein>
    <submittedName>
        <fullName evidence="1">Uncharacterized protein</fullName>
    </submittedName>
</protein>
<reference evidence="1 2" key="1">
    <citation type="submission" date="2019-11" db="EMBL/GenBank/DDBJ databases">
        <authorList>
            <person name="Li J."/>
        </authorList>
    </citation>
    <scope>NUCLEOTIDE SEQUENCE [LARGE SCALE GENOMIC DNA]</scope>
    <source>
        <strain evidence="1 2">J4</strain>
    </source>
</reference>